<evidence type="ECO:0000313" key="2">
    <source>
        <dbReference type="Proteomes" id="UP000217289"/>
    </source>
</evidence>
<evidence type="ECO:0000313" key="1">
    <source>
        <dbReference type="EMBL" id="ATB31608.1"/>
    </source>
</evidence>
<gene>
    <name evidence="1" type="ORF">MEBOL_005071</name>
</gene>
<proteinExistence type="predicted"/>
<protein>
    <recommendedName>
        <fullName evidence="3">DUF3396 domain-containing protein</fullName>
    </recommendedName>
</protein>
<keyword evidence="2" id="KW-1185">Reference proteome</keyword>
<dbReference type="Pfam" id="PF11876">
    <property type="entry name" value="TsiV"/>
    <property type="match status" value="1"/>
</dbReference>
<name>A0A250IJZ5_9BACT</name>
<accession>A0A250IJZ5</accession>
<evidence type="ECO:0008006" key="3">
    <source>
        <dbReference type="Google" id="ProtNLM"/>
    </source>
</evidence>
<organism evidence="1 2">
    <name type="scientific">Melittangium boletus DSM 14713</name>
    <dbReference type="NCBI Taxonomy" id="1294270"/>
    <lineage>
        <taxon>Bacteria</taxon>
        <taxon>Pseudomonadati</taxon>
        <taxon>Myxococcota</taxon>
        <taxon>Myxococcia</taxon>
        <taxon>Myxococcales</taxon>
        <taxon>Cystobacterineae</taxon>
        <taxon>Archangiaceae</taxon>
        <taxon>Melittangium</taxon>
    </lineage>
</organism>
<sequence length="302" mass="33986">MGEHYPRLCVPALKGHVPLKEILTYTFFMRRSHADISQGIQQALAHYLHAVGRDALAFYDDHEGDWQPLDEQGWAFVQRELSNARRAFVALEGTQEDPRAYQFNYQGKLLEAPFLKNQPDAVSAVSFSLPTQYLEQHGPQRARGLAMELATRLPFCSGHVGLSFNQGAGLVGVDDELRELYFRYPGIDVPNLDWLSLHIGTQVRGPSWLTFLGQPILAELGGVAGLRAQLHAPGTSVHEVDGDRAVVSLGTWPEAGDAEQGHLLPEYRELARVLEPWLFHEPQLHAATPLQDIRRWERRFLD</sequence>
<dbReference type="Proteomes" id="UP000217289">
    <property type="component" value="Chromosome"/>
</dbReference>
<reference evidence="1 2" key="1">
    <citation type="submission" date="2017-06" db="EMBL/GenBank/DDBJ databases">
        <authorList>
            <person name="Kim H.J."/>
            <person name="Triplett B.A."/>
        </authorList>
    </citation>
    <scope>NUCLEOTIDE SEQUENCE [LARGE SCALE GENOMIC DNA]</scope>
    <source>
        <strain evidence="1 2">DSM 14713</strain>
    </source>
</reference>
<dbReference type="AlphaFoldDB" id="A0A250IJZ5"/>
<dbReference type="EMBL" id="CP022163">
    <property type="protein sequence ID" value="ATB31608.1"/>
    <property type="molecule type" value="Genomic_DNA"/>
</dbReference>
<dbReference type="InterPro" id="IPR021815">
    <property type="entry name" value="TsiV"/>
</dbReference>
<dbReference type="KEGG" id="mbd:MEBOL_005071"/>